<dbReference type="Proteomes" id="UP001215598">
    <property type="component" value="Unassembled WGS sequence"/>
</dbReference>
<keyword evidence="1" id="KW-0472">Membrane</keyword>
<sequence length="91" mass="9525">MTHSSRGIQPFPVLYIAFVHTLAALPDVTSAATIAASCAQSNPPNIGPIIGAIFGVVAFFAIVSVLIAFARRGQSRSVQITSVHYNNAAEN</sequence>
<evidence type="ECO:0000313" key="2">
    <source>
        <dbReference type="EMBL" id="KAJ7777061.1"/>
    </source>
</evidence>
<keyword evidence="1" id="KW-0812">Transmembrane</keyword>
<dbReference type="EMBL" id="JARKIB010000008">
    <property type="protein sequence ID" value="KAJ7777061.1"/>
    <property type="molecule type" value="Genomic_DNA"/>
</dbReference>
<comment type="caution">
    <text evidence="2">The sequence shown here is derived from an EMBL/GenBank/DDBJ whole genome shotgun (WGS) entry which is preliminary data.</text>
</comment>
<organism evidence="2 3">
    <name type="scientific">Mycena metata</name>
    <dbReference type="NCBI Taxonomy" id="1033252"/>
    <lineage>
        <taxon>Eukaryota</taxon>
        <taxon>Fungi</taxon>
        <taxon>Dikarya</taxon>
        <taxon>Basidiomycota</taxon>
        <taxon>Agaricomycotina</taxon>
        <taxon>Agaricomycetes</taxon>
        <taxon>Agaricomycetidae</taxon>
        <taxon>Agaricales</taxon>
        <taxon>Marasmiineae</taxon>
        <taxon>Mycenaceae</taxon>
        <taxon>Mycena</taxon>
    </lineage>
</organism>
<dbReference type="AlphaFoldDB" id="A0AAD7K4N4"/>
<reference evidence="2" key="1">
    <citation type="submission" date="2023-03" db="EMBL/GenBank/DDBJ databases">
        <title>Massive genome expansion in bonnet fungi (Mycena s.s.) driven by repeated elements and novel gene families across ecological guilds.</title>
        <authorList>
            <consortium name="Lawrence Berkeley National Laboratory"/>
            <person name="Harder C.B."/>
            <person name="Miyauchi S."/>
            <person name="Viragh M."/>
            <person name="Kuo A."/>
            <person name="Thoen E."/>
            <person name="Andreopoulos B."/>
            <person name="Lu D."/>
            <person name="Skrede I."/>
            <person name="Drula E."/>
            <person name="Henrissat B."/>
            <person name="Morin E."/>
            <person name="Kohler A."/>
            <person name="Barry K."/>
            <person name="LaButti K."/>
            <person name="Morin E."/>
            <person name="Salamov A."/>
            <person name="Lipzen A."/>
            <person name="Mereny Z."/>
            <person name="Hegedus B."/>
            <person name="Baldrian P."/>
            <person name="Stursova M."/>
            <person name="Weitz H."/>
            <person name="Taylor A."/>
            <person name="Grigoriev I.V."/>
            <person name="Nagy L.G."/>
            <person name="Martin F."/>
            <person name="Kauserud H."/>
        </authorList>
    </citation>
    <scope>NUCLEOTIDE SEQUENCE</scope>
    <source>
        <strain evidence="2">CBHHK182m</strain>
    </source>
</reference>
<gene>
    <name evidence="2" type="ORF">B0H16DRAFT_1504217</name>
</gene>
<evidence type="ECO:0000313" key="3">
    <source>
        <dbReference type="Proteomes" id="UP001215598"/>
    </source>
</evidence>
<keyword evidence="1" id="KW-1133">Transmembrane helix</keyword>
<keyword evidence="3" id="KW-1185">Reference proteome</keyword>
<feature type="transmembrane region" description="Helical" evidence="1">
    <location>
        <begin position="49"/>
        <end position="70"/>
    </location>
</feature>
<feature type="transmembrane region" description="Helical" evidence="1">
    <location>
        <begin position="12"/>
        <end position="37"/>
    </location>
</feature>
<name>A0AAD7K4N4_9AGAR</name>
<proteinExistence type="predicted"/>
<protein>
    <submittedName>
        <fullName evidence="2">Uncharacterized protein</fullName>
    </submittedName>
</protein>
<feature type="non-terminal residue" evidence="2">
    <location>
        <position position="91"/>
    </location>
</feature>
<evidence type="ECO:0000256" key="1">
    <source>
        <dbReference type="SAM" id="Phobius"/>
    </source>
</evidence>
<accession>A0AAD7K4N4</accession>